<dbReference type="PANTHER" id="PTHR33964">
    <property type="entry name" value="RE45066P-RELATED"/>
    <property type="match status" value="1"/>
</dbReference>
<protein>
    <recommendedName>
        <fullName evidence="4">Secreted protein</fullName>
    </recommendedName>
</protein>
<dbReference type="EMBL" id="JAFNEN010000142">
    <property type="protein sequence ID" value="KAG8192233.1"/>
    <property type="molecule type" value="Genomic_DNA"/>
</dbReference>
<keyword evidence="3" id="KW-1185">Reference proteome</keyword>
<proteinExistence type="predicted"/>
<evidence type="ECO:0000313" key="3">
    <source>
        <dbReference type="Proteomes" id="UP000827092"/>
    </source>
</evidence>
<dbReference type="PANTHER" id="PTHR33964:SF1">
    <property type="entry name" value="RE45066P"/>
    <property type="match status" value="1"/>
</dbReference>
<dbReference type="Proteomes" id="UP000827092">
    <property type="component" value="Unassembled WGS sequence"/>
</dbReference>
<evidence type="ECO:0000313" key="2">
    <source>
        <dbReference type="EMBL" id="KAG8192233.1"/>
    </source>
</evidence>
<keyword evidence="1" id="KW-0732">Signal</keyword>
<evidence type="ECO:0008006" key="4">
    <source>
        <dbReference type="Google" id="ProtNLM"/>
    </source>
</evidence>
<organism evidence="2 3">
    <name type="scientific">Oedothorax gibbosus</name>
    <dbReference type="NCBI Taxonomy" id="931172"/>
    <lineage>
        <taxon>Eukaryota</taxon>
        <taxon>Metazoa</taxon>
        <taxon>Ecdysozoa</taxon>
        <taxon>Arthropoda</taxon>
        <taxon>Chelicerata</taxon>
        <taxon>Arachnida</taxon>
        <taxon>Araneae</taxon>
        <taxon>Araneomorphae</taxon>
        <taxon>Entelegynae</taxon>
        <taxon>Araneoidea</taxon>
        <taxon>Linyphiidae</taxon>
        <taxon>Erigoninae</taxon>
        <taxon>Oedothorax</taxon>
    </lineage>
</organism>
<evidence type="ECO:0000256" key="1">
    <source>
        <dbReference type="SAM" id="SignalP"/>
    </source>
</evidence>
<feature type="chain" id="PRO_5043899535" description="Secreted protein" evidence="1">
    <location>
        <begin position="24"/>
        <end position="235"/>
    </location>
</feature>
<accession>A0AAV6V823</accession>
<reference evidence="2 3" key="1">
    <citation type="journal article" date="2022" name="Nat. Ecol. Evol.">
        <title>A masculinizing supergene underlies an exaggerated male reproductive morph in a spider.</title>
        <authorList>
            <person name="Hendrickx F."/>
            <person name="De Corte Z."/>
            <person name="Sonet G."/>
            <person name="Van Belleghem S.M."/>
            <person name="Kostlbacher S."/>
            <person name="Vangestel C."/>
        </authorList>
    </citation>
    <scope>NUCLEOTIDE SEQUENCE [LARGE SCALE GENOMIC DNA]</scope>
    <source>
        <strain evidence="2">W744_W776</strain>
    </source>
</reference>
<feature type="signal peptide" evidence="1">
    <location>
        <begin position="1"/>
        <end position="23"/>
    </location>
</feature>
<comment type="caution">
    <text evidence="2">The sequence shown here is derived from an EMBL/GenBank/DDBJ whole genome shotgun (WGS) entry which is preliminary data.</text>
</comment>
<dbReference type="AlphaFoldDB" id="A0AAV6V823"/>
<sequence>MLFFLSLVLCVAVPLSQLPTAEAASCHLREVDLCTATILLGAAEGVPGNEEDLDRICEPIQEGFECITNYSKSCFTPLLQEVFDMVIVEPKKYQDLMCTHGTDERAEYLKHAPCFQKALSNDNMRPHLEDLMSALEKATESEFQNRIPVMCCGIQRMYGNIMNIIEAECGKKVIEEGSVLIGLSASSIGDMFCKGYTPDSPKCSGILPPSGTPSKGSESKVQLIQFLNTAIANWQ</sequence>
<gene>
    <name evidence="2" type="ORF">JTE90_014092</name>
</gene>
<name>A0AAV6V823_9ARAC</name>